<accession>A0ABW3VUH8</accession>
<gene>
    <name evidence="1" type="ORF">ACFQ3F_01310</name>
</gene>
<protein>
    <submittedName>
        <fullName evidence="1">Uncharacterized protein</fullName>
    </submittedName>
</protein>
<organism evidence="1 2">
    <name type="scientific">Nocardioides ginsengisoli</name>
    <dbReference type="NCBI Taxonomy" id="363868"/>
    <lineage>
        <taxon>Bacteria</taxon>
        <taxon>Bacillati</taxon>
        <taxon>Actinomycetota</taxon>
        <taxon>Actinomycetes</taxon>
        <taxon>Propionibacteriales</taxon>
        <taxon>Nocardioidaceae</taxon>
        <taxon>Nocardioides</taxon>
    </lineage>
</organism>
<comment type="caution">
    <text evidence="1">The sequence shown here is derived from an EMBL/GenBank/DDBJ whole genome shotgun (WGS) entry which is preliminary data.</text>
</comment>
<evidence type="ECO:0000313" key="2">
    <source>
        <dbReference type="Proteomes" id="UP001597229"/>
    </source>
</evidence>
<dbReference type="RefSeq" id="WP_367922122.1">
    <property type="nucleotide sequence ID" value="NZ_BAABAC010000052.1"/>
</dbReference>
<dbReference type="Proteomes" id="UP001597229">
    <property type="component" value="Unassembled WGS sequence"/>
</dbReference>
<sequence>MHALATRRRPLVRRIGTLIALLVALVVGLIGAATAANTGWVSIAQQWNGNAKVSFDSGQKLWYSAGDNHGGFRIGGHVNDRSTNDRAVEFRLQIAGYSPWKFKGDQWLNTNTVRWDPDLVVTHEFHHRICELQYIGDDCSGWKYHYNPYY</sequence>
<proteinExistence type="predicted"/>
<evidence type="ECO:0000313" key="1">
    <source>
        <dbReference type="EMBL" id="MFD1246415.1"/>
    </source>
</evidence>
<keyword evidence="2" id="KW-1185">Reference proteome</keyword>
<reference evidence="2" key="1">
    <citation type="journal article" date="2019" name="Int. J. Syst. Evol. Microbiol.">
        <title>The Global Catalogue of Microorganisms (GCM) 10K type strain sequencing project: providing services to taxonomists for standard genome sequencing and annotation.</title>
        <authorList>
            <consortium name="The Broad Institute Genomics Platform"/>
            <consortium name="The Broad Institute Genome Sequencing Center for Infectious Disease"/>
            <person name="Wu L."/>
            <person name="Ma J."/>
        </authorList>
    </citation>
    <scope>NUCLEOTIDE SEQUENCE [LARGE SCALE GENOMIC DNA]</scope>
    <source>
        <strain evidence="2">CCUG 52478</strain>
    </source>
</reference>
<dbReference type="EMBL" id="JBHTLX010000004">
    <property type="protein sequence ID" value="MFD1246415.1"/>
    <property type="molecule type" value="Genomic_DNA"/>
</dbReference>
<name>A0ABW3VUH8_9ACTN</name>